<dbReference type="Pfam" id="PF17857">
    <property type="entry name" value="AAA_lid_1"/>
    <property type="match status" value="1"/>
</dbReference>
<feature type="domain" description="Dynein heavy chain ATP-binding dynein motor region" evidence="18">
    <location>
        <begin position="892"/>
        <end position="1112"/>
    </location>
</feature>
<evidence type="ECO:0000256" key="6">
    <source>
        <dbReference type="ARBA" id="ARBA00022741"/>
    </source>
</evidence>
<dbReference type="Gene3D" id="1.20.920.30">
    <property type="match status" value="1"/>
</dbReference>
<dbReference type="InterPro" id="IPR041658">
    <property type="entry name" value="AAA_lid_11"/>
</dbReference>
<dbReference type="InterPro" id="IPR024743">
    <property type="entry name" value="Dynein_HC_stalk"/>
</dbReference>
<dbReference type="Pfam" id="PF12780">
    <property type="entry name" value="AAA_8"/>
    <property type="match status" value="2"/>
</dbReference>
<keyword evidence="11" id="KW-0505">Motor protein</keyword>
<evidence type="ECO:0000256" key="14">
    <source>
        <dbReference type="SAM" id="Coils"/>
    </source>
</evidence>
<dbReference type="FunFam" id="3.40.50.300:FF:000320">
    <property type="entry name" value="Dynein, axonemal, heavy chain 5"/>
    <property type="match status" value="1"/>
</dbReference>
<dbReference type="InterPro" id="IPR042219">
    <property type="entry name" value="AAA_lid_11_sf"/>
</dbReference>
<dbReference type="Gene3D" id="3.40.50.300">
    <property type="entry name" value="P-loop containing nucleotide triphosphate hydrolases"/>
    <property type="match status" value="4"/>
</dbReference>
<dbReference type="Pfam" id="PF12775">
    <property type="entry name" value="AAA_7"/>
    <property type="match status" value="1"/>
</dbReference>
<keyword evidence="6" id="KW-0547">Nucleotide-binding</keyword>
<feature type="coiled-coil region" evidence="14">
    <location>
        <begin position="593"/>
        <end position="645"/>
    </location>
</feature>
<dbReference type="GO" id="GO:0007018">
    <property type="term" value="P:microtubule-based movement"/>
    <property type="evidence" value="ECO:0007669"/>
    <property type="project" value="InterPro"/>
</dbReference>
<dbReference type="OrthoDB" id="6334149at2759"/>
<evidence type="ECO:0000256" key="1">
    <source>
        <dbReference type="ARBA" id="ARBA00004430"/>
    </source>
</evidence>
<evidence type="ECO:0000256" key="9">
    <source>
        <dbReference type="ARBA" id="ARBA00023054"/>
    </source>
</evidence>
<keyword evidence="9 14" id="KW-0175">Coiled coil</keyword>
<name>A0A7R8H7M7_LEPSM</name>
<evidence type="ECO:0000256" key="3">
    <source>
        <dbReference type="ARBA" id="ARBA00022490"/>
    </source>
</evidence>
<dbReference type="Gene3D" id="1.20.1270.280">
    <property type="match status" value="1"/>
</dbReference>
<protein>
    <submittedName>
        <fullName evidence="22">DNAH</fullName>
    </submittedName>
</protein>
<evidence type="ECO:0000256" key="10">
    <source>
        <dbReference type="ARBA" id="ARBA00023069"/>
    </source>
</evidence>
<keyword evidence="3" id="KW-0963">Cytoplasm</keyword>
<evidence type="ECO:0000256" key="12">
    <source>
        <dbReference type="ARBA" id="ARBA00023212"/>
    </source>
</evidence>
<dbReference type="PANTHER" id="PTHR46961">
    <property type="entry name" value="DYNEIN HEAVY CHAIN 1, AXONEMAL-LIKE PROTEIN"/>
    <property type="match status" value="1"/>
</dbReference>
<evidence type="ECO:0000256" key="4">
    <source>
        <dbReference type="ARBA" id="ARBA00022701"/>
    </source>
</evidence>
<accession>A0A7R8H7M7</accession>
<comment type="similarity">
    <text evidence="2">Belongs to the dynein heavy chain family.</text>
</comment>
<dbReference type="GO" id="GO:0008569">
    <property type="term" value="F:minus-end-directed microtubule motor activity"/>
    <property type="evidence" value="ECO:0007669"/>
    <property type="project" value="InterPro"/>
</dbReference>
<dbReference type="Gene3D" id="1.10.8.720">
    <property type="entry name" value="Region D6 of dynein motor"/>
    <property type="match status" value="1"/>
</dbReference>
<dbReference type="Proteomes" id="UP000675881">
    <property type="component" value="Chromosome 4"/>
</dbReference>
<dbReference type="Gene3D" id="1.10.8.1220">
    <property type="match status" value="1"/>
</dbReference>
<keyword evidence="7" id="KW-0067">ATP-binding</keyword>
<dbReference type="PANTHER" id="PTHR46961:SF19">
    <property type="entry name" value="DYNEIN HEAVY CHAIN 5, AXONEMAL"/>
    <property type="match status" value="1"/>
</dbReference>
<feature type="domain" description="Dynein heavy chain coiled coil stalk" evidence="16">
    <location>
        <begin position="806"/>
        <end position="878"/>
    </location>
</feature>
<keyword evidence="23" id="KW-1185">Reference proteome</keyword>
<dbReference type="InterPro" id="IPR043160">
    <property type="entry name" value="Dynein_C_barrel"/>
</dbReference>
<dbReference type="InterPro" id="IPR027417">
    <property type="entry name" value="P-loop_NTPase"/>
</dbReference>
<keyword evidence="10" id="KW-0969">Cilium</keyword>
<dbReference type="InterPro" id="IPR026983">
    <property type="entry name" value="DHC"/>
</dbReference>
<dbReference type="InterPro" id="IPR035706">
    <property type="entry name" value="AAA_9"/>
</dbReference>
<dbReference type="GO" id="GO:0030286">
    <property type="term" value="C:dynein complex"/>
    <property type="evidence" value="ECO:0007669"/>
    <property type="project" value="UniProtKB-KW"/>
</dbReference>
<evidence type="ECO:0000256" key="8">
    <source>
        <dbReference type="ARBA" id="ARBA00023017"/>
    </source>
</evidence>
<evidence type="ECO:0000259" key="17">
    <source>
        <dbReference type="Pfam" id="PF12780"/>
    </source>
</evidence>
<comment type="subcellular location">
    <subcellularLocation>
        <location evidence="1">Cytoplasm</location>
        <location evidence="1">Cytoskeleton</location>
        <location evidence="1">Cilium axoneme</location>
    </subcellularLocation>
</comment>
<dbReference type="Gene3D" id="3.10.490.20">
    <property type="match status" value="1"/>
</dbReference>
<keyword evidence="4" id="KW-0493">Microtubule</keyword>
<dbReference type="Pfam" id="PF18199">
    <property type="entry name" value="Dynein_C"/>
    <property type="match status" value="1"/>
</dbReference>
<feature type="domain" description="Dynein heavy chain region D6 P-loop" evidence="15">
    <location>
        <begin position="1337"/>
        <end position="1446"/>
    </location>
</feature>
<keyword evidence="5" id="KW-0677">Repeat</keyword>
<feature type="domain" description="Dynein heavy chain coiled coil stalk" evidence="16">
    <location>
        <begin position="592"/>
        <end position="720"/>
    </location>
</feature>
<evidence type="ECO:0000259" key="16">
    <source>
        <dbReference type="Pfam" id="PF12777"/>
    </source>
</evidence>
<dbReference type="FunFam" id="3.10.490.20:FF:000003">
    <property type="entry name" value="Dynein heavy chain 5, axonemal"/>
    <property type="match status" value="1"/>
</dbReference>
<sequence>MFFLWGEQGSAKTSMLNCHVRKYNPENHVVMASNFSSTTTPQLFQKSVESNVDKRMGSTYGPPTGKKMAIFLDDVNLPSYNDWGDQVTNELLRQLIEMQGFYSLEKPGDFFNIVDVHYLAAMIQPGGGRNDIPQRLKRHFIMINCTLPTDEAIDKIFGTVVNGHYNENKQFPVEVCDLAQKLVPVTRELWYRTKIKMLPTPAKFHYNFNLRDLSRIWLGMIGTLPTVVNTIPILMNLWRHEMTRVLADRFIADEDKNWFDIELLNVVKNDFSEEYAEFIKEPKYFVDFMRDAPEPTGEEVEDADMELPKIYEPIESFKSLEDRLKYFLDQYNEFIRGSDMDLVFFPDAIVHLIKISRVIRNPGGNLMLVGVGGSGKQSLTKLATFIAGYKTFQITMTRSYNVGNFLEDLKVLYRTCGIQGKGTTFLFTDNDIKEEGFLEINSNNEKRMPKVPPTPENVMQLFVDRVKVNLHVILCFSPVGEKFRNRALKFPGLISGSVVLLIGFQPWPKDALVSVATHFLGDCNFECSSETKRQLFKAMAQVQDSVSLACTNYFTKFRRSTHVTPKSFLSFINSYKEVYLKKEEDIGDMSRRMNSGLEKLHEASNAVELLKEELNVMEKHLRDANKKAEEVLAEVTTRAQESEKIKESVKKVKDRAERIVTDIAYEKGLAEEKLEAAKPALEEAEEALNTIKPANIATVRKLGRPPHLIMRVMDCVIILFRKGLSHMTPDPTVPSPKPSWRYINDEMVELLEPYLTMEDYNMTTAKRVCGDVAGLLCWTKAMAFFLRERIGSCKENYTVPLSKKNKKITTEAEICRKKMSAASTLINGLSGEKQRWTLQSKAFKEQIVRLVGDVLLSCGFLSYSGSFNQEFRNSLLQNWKGLLKNRNIPYTKWALQGLPNDELSLQNAAIVTKSRSYPLLIDPQGQGKIWIKTKEQYNDLQVTSLNHKYFRTHLEDSLSLGRPLLIEDVGEELDPILDNLLDKNFIKSGSIAKVMLGDKEMDVLDGFILFVTTKLSNPSYSPEISARCAIIDFTVTIKGLEDQLLGRVIRMEKSDLEMERLRLVEEILENRTTMKELEDNLLEKLTSVEGSLVDDVELIHVLQETKATAEEVSNKLEVSSETEIKINLAREEYRPVATRGSILYFLIVELSKVNVMYQTSLRQFLVLFDNAIYKSKPTHLIEKRIHNVLEYLTKNVWRYTLRGLYEKHKFLFTLLLALKIDLNSNKLTHQEFMLLLKGGASLDMNAVKPKTLSMDVGLTTTEKEWKYWCDTEAPEEEEIPCSYQNNLDVFRKLLLIRAWCPDRTLSQARKYIFESLGPEYLESSVLDLESMADEVDSRVPLVCLLSTGSDPSSQIEALAKTKCQDIHQLSMGQGQEEAARKLLQDSILNGHWLLLQNCHLSLNFCEEIMQTMIDLDDLHVNFRLWMTTEPHKDFPIGLLQMAVKFTNEPPQGIRASLKRTYADITQDTLDYSNHPTWPSLLYSIAFLHTVVQERRKFGSLGWNIPYEFNQADFSASTQFIMNHLDDLDPKRGISWSTICFMLGEVQYGVEEYTDHIINMPLQDIPEVFGLHSNADISYQINTAKGILDTILSVQPKEGGSGKPGETREAVVYKIADDMLRKLPKDYLPHEVKEALVRLGGIIPMNIFLRQEIDRMQKIITMVRIALTDMKLAIEGTIVMSEYLRDIMDSMYDARVPSNWGKISWYSTTLGFWYTELLERDSQYKRWCYHGRPKVFWVTGFFNPQGFLTAMRQEVTRSHKGWALDSVICQNLVTRFAKEDIHDSPPEGVYIHGLFLEGASLDRKTGKLVESRPKVLYEQMPVIYIYAINTTAGKDSKLYECPIYRKPGRTDLNYIGSIDFESDIGPRHWTMRGVALLCDIK</sequence>
<dbReference type="FunFam" id="3.40.50.300:FF:000049">
    <property type="entry name" value="Dynein, axonemal, heavy chain 5"/>
    <property type="match status" value="1"/>
</dbReference>
<dbReference type="GO" id="GO:0005874">
    <property type="term" value="C:microtubule"/>
    <property type="evidence" value="ECO:0007669"/>
    <property type="project" value="UniProtKB-KW"/>
</dbReference>
<dbReference type="Pfam" id="PF12777">
    <property type="entry name" value="MT"/>
    <property type="match status" value="2"/>
</dbReference>
<organism evidence="22 23">
    <name type="scientific">Lepeophtheirus salmonis</name>
    <name type="common">Salmon louse</name>
    <name type="synonym">Caligus salmonis</name>
    <dbReference type="NCBI Taxonomy" id="72036"/>
    <lineage>
        <taxon>Eukaryota</taxon>
        <taxon>Metazoa</taxon>
        <taxon>Ecdysozoa</taxon>
        <taxon>Arthropoda</taxon>
        <taxon>Crustacea</taxon>
        <taxon>Multicrustacea</taxon>
        <taxon>Hexanauplia</taxon>
        <taxon>Copepoda</taxon>
        <taxon>Siphonostomatoida</taxon>
        <taxon>Caligidae</taxon>
        <taxon>Lepeophtheirus</taxon>
    </lineage>
</organism>
<dbReference type="InterPro" id="IPR024317">
    <property type="entry name" value="Dynein_heavy_chain_D4_dom"/>
</dbReference>
<dbReference type="InterPro" id="IPR004273">
    <property type="entry name" value="Dynein_heavy_D6_P-loop"/>
</dbReference>
<evidence type="ECO:0000259" key="19">
    <source>
        <dbReference type="Pfam" id="PF17857"/>
    </source>
</evidence>
<evidence type="ECO:0000256" key="5">
    <source>
        <dbReference type="ARBA" id="ARBA00022737"/>
    </source>
</evidence>
<evidence type="ECO:0000256" key="11">
    <source>
        <dbReference type="ARBA" id="ARBA00023175"/>
    </source>
</evidence>
<dbReference type="Pfam" id="PF18198">
    <property type="entry name" value="AAA_lid_11"/>
    <property type="match status" value="1"/>
</dbReference>
<feature type="domain" description="Dynein heavy chain AAA lid" evidence="20">
    <location>
        <begin position="1477"/>
        <end position="1548"/>
    </location>
</feature>
<dbReference type="FunFam" id="1.20.1270.280:FF:000002">
    <property type="entry name" value="Dynein heavy chain 5, axonemal"/>
    <property type="match status" value="1"/>
</dbReference>
<evidence type="ECO:0000259" key="15">
    <source>
        <dbReference type="Pfam" id="PF03028"/>
    </source>
</evidence>
<evidence type="ECO:0000256" key="7">
    <source>
        <dbReference type="ARBA" id="ARBA00022840"/>
    </source>
</evidence>
<evidence type="ECO:0000259" key="21">
    <source>
        <dbReference type="Pfam" id="PF18199"/>
    </source>
</evidence>
<proteinExistence type="inferred from homology"/>
<dbReference type="Gene3D" id="6.10.140.1060">
    <property type="match status" value="1"/>
</dbReference>
<reference evidence="22" key="1">
    <citation type="submission" date="2021-02" db="EMBL/GenBank/DDBJ databases">
        <authorList>
            <person name="Bekaert M."/>
        </authorList>
    </citation>
    <scope>NUCLEOTIDE SEQUENCE</scope>
    <source>
        <strain evidence="22">IoA-00</strain>
    </source>
</reference>
<dbReference type="FunFam" id="1.10.8.1220:FF:000001">
    <property type="entry name" value="Dynein axonemal heavy chain 5"/>
    <property type="match status" value="1"/>
</dbReference>
<dbReference type="InterPro" id="IPR041228">
    <property type="entry name" value="Dynein_C"/>
</dbReference>
<dbReference type="FunFam" id="1.20.920.30:FF:000004">
    <property type="entry name" value="Dynein axonemal heavy chain 5"/>
    <property type="match status" value="1"/>
</dbReference>
<dbReference type="SUPFAM" id="SSF52540">
    <property type="entry name" value="P-loop containing nucleoside triphosphate hydrolases"/>
    <property type="match status" value="2"/>
</dbReference>
<dbReference type="Gene3D" id="1.10.287.2610">
    <property type="match status" value="1"/>
</dbReference>
<evidence type="ECO:0000256" key="2">
    <source>
        <dbReference type="ARBA" id="ARBA00008887"/>
    </source>
</evidence>
<keyword evidence="12" id="KW-0206">Cytoskeleton</keyword>
<dbReference type="GO" id="GO:0045505">
    <property type="term" value="F:dynein intermediate chain binding"/>
    <property type="evidence" value="ECO:0007669"/>
    <property type="project" value="InterPro"/>
</dbReference>
<evidence type="ECO:0000313" key="23">
    <source>
        <dbReference type="Proteomes" id="UP000675881"/>
    </source>
</evidence>
<feature type="domain" description="Dynein heavy chain 3 AAA+ lid" evidence="19">
    <location>
        <begin position="193"/>
        <end position="272"/>
    </location>
</feature>
<dbReference type="GO" id="GO:0051959">
    <property type="term" value="F:dynein light intermediate chain binding"/>
    <property type="evidence" value="ECO:0007669"/>
    <property type="project" value="InterPro"/>
</dbReference>
<feature type="domain" description="Dynein heavy chain C-terminal" evidence="21">
    <location>
        <begin position="1581"/>
        <end position="1877"/>
    </location>
</feature>
<dbReference type="GO" id="GO:0031514">
    <property type="term" value="C:motile cilium"/>
    <property type="evidence" value="ECO:0007669"/>
    <property type="project" value="UniProtKB-ARBA"/>
</dbReference>
<dbReference type="Pfam" id="PF03028">
    <property type="entry name" value="Dynein_heavy"/>
    <property type="match status" value="1"/>
</dbReference>
<keyword evidence="13" id="KW-0966">Cell projection</keyword>
<evidence type="ECO:0000313" key="22">
    <source>
        <dbReference type="EMBL" id="CAF2925827.1"/>
    </source>
</evidence>
<gene>
    <name evidence="22" type="ORF">LSAA_8857</name>
</gene>
<keyword evidence="8" id="KW-0243">Dynein</keyword>
<dbReference type="GO" id="GO:0005524">
    <property type="term" value="F:ATP binding"/>
    <property type="evidence" value="ECO:0007669"/>
    <property type="project" value="UniProtKB-KW"/>
</dbReference>
<evidence type="ECO:0000256" key="13">
    <source>
        <dbReference type="ARBA" id="ARBA00023273"/>
    </source>
</evidence>
<dbReference type="EMBL" id="HG994583">
    <property type="protein sequence ID" value="CAF2925827.1"/>
    <property type="molecule type" value="Genomic_DNA"/>
</dbReference>
<feature type="domain" description="Dynein heavy chain AAA module D4" evidence="17">
    <location>
        <begin position="445"/>
        <end position="577"/>
    </location>
</feature>
<evidence type="ECO:0000259" key="20">
    <source>
        <dbReference type="Pfam" id="PF18198"/>
    </source>
</evidence>
<dbReference type="InterPro" id="IPR041589">
    <property type="entry name" value="DNAH3_AAA_lid_1"/>
</dbReference>
<evidence type="ECO:0000259" key="18">
    <source>
        <dbReference type="Pfam" id="PF12781"/>
    </source>
</evidence>
<dbReference type="GO" id="GO:0005930">
    <property type="term" value="C:axoneme"/>
    <property type="evidence" value="ECO:0007669"/>
    <property type="project" value="UniProtKB-SubCell"/>
</dbReference>
<dbReference type="Gene3D" id="1.20.920.20">
    <property type="match status" value="1"/>
</dbReference>
<dbReference type="Pfam" id="PF12781">
    <property type="entry name" value="AAA_9"/>
    <property type="match status" value="1"/>
</dbReference>
<feature type="domain" description="Dynein heavy chain AAA module D4" evidence="17">
    <location>
        <begin position="340"/>
        <end position="440"/>
    </location>
</feature>